<feature type="compositionally biased region" description="Basic residues" evidence="1">
    <location>
        <begin position="112"/>
        <end position="127"/>
    </location>
</feature>
<dbReference type="EMBL" id="AMZH03017030">
    <property type="protein sequence ID" value="RRT43601.1"/>
    <property type="molecule type" value="Genomic_DNA"/>
</dbReference>
<feature type="region of interest" description="Disordered" evidence="1">
    <location>
        <begin position="92"/>
        <end position="162"/>
    </location>
</feature>
<comment type="caution">
    <text evidence="2">The sequence shown here is derived from an EMBL/GenBank/DDBJ whole genome shotgun (WGS) entry which is preliminary data.</text>
</comment>
<protein>
    <submittedName>
        <fullName evidence="2">Uncharacterized protein</fullName>
    </submittedName>
</protein>
<sequence>MVAEVHNLGIVGLMVAEIRFSMARIYGSGGLGAKVTRLWALRAPHARLLREPTRTDVADYRALHMKPKMPSKKNLSAVGAGGSMSEVEEICAENTTKRPVESSAPDQAAASRLRKRVKIVVKKHKSRHGEGSSLRAAREKESAAQAEEGSAGYRCPASQSRE</sequence>
<organism evidence="2 3">
    <name type="scientific">Ensete ventricosum</name>
    <name type="common">Abyssinian banana</name>
    <name type="synonym">Musa ensete</name>
    <dbReference type="NCBI Taxonomy" id="4639"/>
    <lineage>
        <taxon>Eukaryota</taxon>
        <taxon>Viridiplantae</taxon>
        <taxon>Streptophyta</taxon>
        <taxon>Embryophyta</taxon>
        <taxon>Tracheophyta</taxon>
        <taxon>Spermatophyta</taxon>
        <taxon>Magnoliopsida</taxon>
        <taxon>Liliopsida</taxon>
        <taxon>Zingiberales</taxon>
        <taxon>Musaceae</taxon>
        <taxon>Ensete</taxon>
    </lineage>
</organism>
<accession>A0A426XWB8</accession>
<dbReference type="Proteomes" id="UP000287651">
    <property type="component" value="Unassembled WGS sequence"/>
</dbReference>
<proteinExistence type="predicted"/>
<reference evidence="2 3" key="1">
    <citation type="journal article" date="2014" name="Agronomy (Basel)">
        <title>A Draft Genome Sequence for Ensete ventricosum, the Drought-Tolerant Tree Against Hunger.</title>
        <authorList>
            <person name="Harrison J."/>
            <person name="Moore K.A."/>
            <person name="Paszkiewicz K."/>
            <person name="Jones T."/>
            <person name="Grant M."/>
            <person name="Ambacheew D."/>
            <person name="Muzemil S."/>
            <person name="Studholme D.J."/>
        </authorList>
    </citation>
    <scope>NUCLEOTIDE SEQUENCE [LARGE SCALE GENOMIC DNA]</scope>
</reference>
<gene>
    <name evidence="2" type="ORF">B296_00045965</name>
</gene>
<evidence type="ECO:0000313" key="2">
    <source>
        <dbReference type="EMBL" id="RRT43601.1"/>
    </source>
</evidence>
<dbReference type="AlphaFoldDB" id="A0A426XWB8"/>
<feature type="compositionally biased region" description="Low complexity" evidence="1">
    <location>
        <begin position="143"/>
        <end position="152"/>
    </location>
</feature>
<evidence type="ECO:0000256" key="1">
    <source>
        <dbReference type="SAM" id="MobiDB-lite"/>
    </source>
</evidence>
<evidence type="ECO:0000313" key="3">
    <source>
        <dbReference type="Proteomes" id="UP000287651"/>
    </source>
</evidence>
<name>A0A426XWB8_ENSVE</name>